<reference evidence="1" key="2">
    <citation type="submission" date="2021-04" db="EMBL/GenBank/DDBJ databases">
        <authorList>
            <person name="Gilroy R."/>
        </authorList>
    </citation>
    <scope>NUCLEOTIDE SEQUENCE</scope>
    <source>
        <strain evidence="1">CHK199-9574</strain>
    </source>
</reference>
<name>A0A9D1Z7K9_9FIRM</name>
<evidence type="ECO:0000313" key="2">
    <source>
        <dbReference type="Proteomes" id="UP000824135"/>
    </source>
</evidence>
<organism evidence="1 2">
    <name type="scientific">Candidatus Borkfalkia excrementavium</name>
    <dbReference type="NCBI Taxonomy" id="2838505"/>
    <lineage>
        <taxon>Bacteria</taxon>
        <taxon>Bacillati</taxon>
        <taxon>Bacillota</taxon>
        <taxon>Clostridia</taxon>
        <taxon>Christensenellales</taxon>
        <taxon>Christensenellaceae</taxon>
        <taxon>Candidatus Borkfalkia</taxon>
    </lineage>
</organism>
<accession>A0A9D1Z7K9</accession>
<dbReference type="EMBL" id="DXCO01000021">
    <property type="protein sequence ID" value="HIY77932.1"/>
    <property type="molecule type" value="Genomic_DNA"/>
</dbReference>
<reference evidence="1" key="1">
    <citation type="journal article" date="2021" name="PeerJ">
        <title>Extensive microbial diversity within the chicken gut microbiome revealed by metagenomics and culture.</title>
        <authorList>
            <person name="Gilroy R."/>
            <person name="Ravi A."/>
            <person name="Getino M."/>
            <person name="Pursley I."/>
            <person name="Horton D.L."/>
            <person name="Alikhan N.F."/>
            <person name="Baker D."/>
            <person name="Gharbi K."/>
            <person name="Hall N."/>
            <person name="Watson M."/>
            <person name="Adriaenssens E.M."/>
            <person name="Foster-Nyarko E."/>
            <person name="Jarju S."/>
            <person name="Secka A."/>
            <person name="Antonio M."/>
            <person name="Oren A."/>
            <person name="Chaudhuri R.R."/>
            <person name="La Ragione R."/>
            <person name="Hildebrand F."/>
            <person name="Pallen M.J."/>
        </authorList>
    </citation>
    <scope>NUCLEOTIDE SEQUENCE</scope>
    <source>
        <strain evidence="1">CHK199-9574</strain>
    </source>
</reference>
<evidence type="ECO:0000313" key="1">
    <source>
        <dbReference type="EMBL" id="HIY77932.1"/>
    </source>
</evidence>
<sequence>MFSKDPFIKSLERGMSQNQKEKFQREIEDYKESEGCGGADNLDKDILREIAEWIKRVFR</sequence>
<gene>
    <name evidence="1" type="ORF">H9728_02705</name>
</gene>
<comment type="caution">
    <text evidence="1">The sequence shown here is derived from an EMBL/GenBank/DDBJ whole genome shotgun (WGS) entry which is preliminary data.</text>
</comment>
<dbReference type="Proteomes" id="UP000824135">
    <property type="component" value="Unassembled WGS sequence"/>
</dbReference>
<dbReference type="AlphaFoldDB" id="A0A9D1Z7K9"/>
<protein>
    <submittedName>
        <fullName evidence="1">Uncharacterized protein</fullName>
    </submittedName>
</protein>
<proteinExistence type="predicted"/>